<dbReference type="Gene3D" id="1.10.3730.10">
    <property type="entry name" value="ProC C-terminal domain-like"/>
    <property type="match status" value="1"/>
</dbReference>
<dbReference type="InterPro" id="IPR029036">
    <property type="entry name" value="P5CR_dimer"/>
</dbReference>
<proteinExistence type="predicted"/>
<gene>
    <name evidence="3" type="ORF">COV89_04205</name>
</gene>
<dbReference type="GO" id="GO:0055129">
    <property type="term" value="P:L-proline biosynthetic process"/>
    <property type="evidence" value="ECO:0007669"/>
    <property type="project" value="TreeGrafter"/>
</dbReference>
<accession>A0A2H0KEW5</accession>
<dbReference type="Proteomes" id="UP000231371">
    <property type="component" value="Unassembled WGS sequence"/>
</dbReference>
<dbReference type="PANTHER" id="PTHR11645">
    <property type="entry name" value="PYRROLINE-5-CARBOXYLATE REDUCTASE"/>
    <property type="match status" value="1"/>
</dbReference>
<dbReference type="EMBL" id="PCVI01000064">
    <property type="protein sequence ID" value="PIQ69765.1"/>
    <property type="molecule type" value="Genomic_DNA"/>
</dbReference>
<dbReference type="PANTHER" id="PTHR11645:SF0">
    <property type="entry name" value="PYRROLINE-5-CARBOXYLATE REDUCTASE 3"/>
    <property type="match status" value="1"/>
</dbReference>
<dbReference type="SUPFAM" id="SSF51735">
    <property type="entry name" value="NAD(P)-binding Rossmann-fold domains"/>
    <property type="match status" value="1"/>
</dbReference>
<feature type="non-terminal residue" evidence="3">
    <location>
        <position position="1"/>
    </location>
</feature>
<dbReference type="AlphaFoldDB" id="A0A2H0KEW5"/>
<dbReference type="SUPFAM" id="SSF48179">
    <property type="entry name" value="6-phosphogluconate dehydrogenase C-terminal domain-like"/>
    <property type="match status" value="1"/>
</dbReference>
<dbReference type="Pfam" id="PF14748">
    <property type="entry name" value="P5CR_dimer"/>
    <property type="match status" value="1"/>
</dbReference>
<protein>
    <submittedName>
        <fullName evidence="3">Pyrroline-5-carboxylate reductase</fullName>
    </submittedName>
</protein>
<dbReference type="InterPro" id="IPR036291">
    <property type="entry name" value="NAD(P)-bd_dom_sf"/>
</dbReference>
<name>A0A2H0KEW5_9BACT</name>
<feature type="non-terminal residue" evidence="3">
    <location>
        <position position="135"/>
    </location>
</feature>
<evidence type="ECO:0000259" key="2">
    <source>
        <dbReference type="Pfam" id="PF14748"/>
    </source>
</evidence>
<dbReference type="Gene3D" id="3.40.50.720">
    <property type="entry name" value="NAD(P)-binding Rossmann-like Domain"/>
    <property type="match status" value="1"/>
</dbReference>
<sequence length="135" mass="14411">AADNSRVVVICVKPKNIGFIIDELKDILLTQKPLLITIAAGTPIEAIEKLIGEHVAVVRAMPNLPALIGAGATGLYANGLVSEHEQDIAESIFRSVGITTWVSHEKELDIITALSGSGPAYIFYLMEAMEQAAID</sequence>
<keyword evidence="1" id="KW-0560">Oxidoreductase</keyword>
<organism evidence="3 4">
    <name type="scientific">Candidatus Shapirobacteria bacterium CG11_big_fil_rev_8_21_14_0_20_40_12</name>
    <dbReference type="NCBI Taxonomy" id="1974889"/>
    <lineage>
        <taxon>Bacteria</taxon>
        <taxon>Candidatus Shapironibacteriota</taxon>
    </lineage>
</organism>
<dbReference type="InterPro" id="IPR008927">
    <property type="entry name" value="6-PGluconate_DH-like_C_sf"/>
</dbReference>
<evidence type="ECO:0000313" key="4">
    <source>
        <dbReference type="Proteomes" id="UP000231371"/>
    </source>
</evidence>
<feature type="domain" description="Pyrroline-5-carboxylate reductase dimerisation" evidence="2">
    <location>
        <begin position="105"/>
        <end position="134"/>
    </location>
</feature>
<reference evidence="3 4" key="1">
    <citation type="submission" date="2017-09" db="EMBL/GenBank/DDBJ databases">
        <title>Depth-based differentiation of microbial function through sediment-hosted aquifers and enrichment of novel symbionts in the deep terrestrial subsurface.</title>
        <authorList>
            <person name="Probst A.J."/>
            <person name="Ladd B."/>
            <person name="Jarett J.K."/>
            <person name="Geller-Mcgrath D.E."/>
            <person name="Sieber C.M."/>
            <person name="Emerson J.B."/>
            <person name="Anantharaman K."/>
            <person name="Thomas B.C."/>
            <person name="Malmstrom R."/>
            <person name="Stieglmeier M."/>
            <person name="Klingl A."/>
            <person name="Woyke T."/>
            <person name="Ryan C.M."/>
            <person name="Banfield J.F."/>
        </authorList>
    </citation>
    <scope>NUCLEOTIDE SEQUENCE [LARGE SCALE GENOMIC DNA]</scope>
    <source>
        <strain evidence="3">CG11_big_fil_rev_8_21_14_0_20_40_12</strain>
    </source>
</reference>
<evidence type="ECO:0000256" key="1">
    <source>
        <dbReference type="ARBA" id="ARBA00023002"/>
    </source>
</evidence>
<dbReference type="GO" id="GO:0004735">
    <property type="term" value="F:pyrroline-5-carboxylate reductase activity"/>
    <property type="evidence" value="ECO:0007669"/>
    <property type="project" value="TreeGrafter"/>
</dbReference>
<comment type="caution">
    <text evidence="3">The sequence shown here is derived from an EMBL/GenBank/DDBJ whole genome shotgun (WGS) entry which is preliminary data.</text>
</comment>
<evidence type="ECO:0000313" key="3">
    <source>
        <dbReference type="EMBL" id="PIQ69765.1"/>
    </source>
</evidence>